<proteinExistence type="predicted"/>
<evidence type="ECO:0000313" key="2">
    <source>
        <dbReference type="EMBL" id="JAD26562.1"/>
    </source>
</evidence>
<dbReference type="AlphaFoldDB" id="A0A0A8YVE9"/>
<dbReference type="EMBL" id="GBRH01271333">
    <property type="protein sequence ID" value="JAD26562.1"/>
    <property type="molecule type" value="Transcribed_RNA"/>
</dbReference>
<feature type="transmembrane region" description="Helical" evidence="1">
    <location>
        <begin position="100"/>
        <end position="122"/>
    </location>
</feature>
<organism evidence="2">
    <name type="scientific">Arundo donax</name>
    <name type="common">Giant reed</name>
    <name type="synonym">Donax arundinaceus</name>
    <dbReference type="NCBI Taxonomy" id="35708"/>
    <lineage>
        <taxon>Eukaryota</taxon>
        <taxon>Viridiplantae</taxon>
        <taxon>Streptophyta</taxon>
        <taxon>Embryophyta</taxon>
        <taxon>Tracheophyta</taxon>
        <taxon>Spermatophyta</taxon>
        <taxon>Magnoliopsida</taxon>
        <taxon>Liliopsida</taxon>
        <taxon>Poales</taxon>
        <taxon>Poaceae</taxon>
        <taxon>PACMAD clade</taxon>
        <taxon>Arundinoideae</taxon>
        <taxon>Arundineae</taxon>
        <taxon>Arundo</taxon>
    </lineage>
</organism>
<name>A0A0A8YVE9_ARUDO</name>
<feature type="transmembrane region" description="Helical" evidence="1">
    <location>
        <begin position="62"/>
        <end position="88"/>
    </location>
</feature>
<protein>
    <submittedName>
        <fullName evidence="2">Uncharacterized protein</fullName>
    </submittedName>
</protein>
<reference evidence="2" key="1">
    <citation type="submission" date="2014-09" db="EMBL/GenBank/DDBJ databases">
        <authorList>
            <person name="Magalhaes I.L.F."/>
            <person name="Oliveira U."/>
            <person name="Santos F.R."/>
            <person name="Vidigal T.H.D.A."/>
            <person name="Brescovit A.D."/>
            <person name="Santos A.J."/>
        </authorList>
    </citation>
    <scope>NUCLEOTIDE SEQUENCE</scope>
    <source>
        <tissue evidence="2">Shoot tissue taken approximately 20 cm above the soil surface</tissue>
    </source>
</reference>
<evidence type="ECO:0000256" key="1">
    <source>
        <dbReference type="SAM" id="Phobius"/>
    </source>
</evidence>
<keyword evidence="1" id="KW-0812">Transmembrane</keyword>
<keyword evidence="1" id="KW-0472">Membrane</keyword>
<reference evidence="2" key="2">
    <citation type="journal article" date="2015" name="Data Brief">
        <title>Shoot transcriptome of the giant reed, Arundo donax.</title>
        <authorList>
            <person name="Barrero R.A."/>
            <person name="Guerrero F.D."/>
            <person name="Moolhuijzen P."/>
            <person name="Goolsby J.A."/>
            <person name="Tidwell J."/>
            <person name="Bellgard S.E."/>
            <person name="Bellgard M.I."/>
        </authorList>
    </citation>
    <scope>NUCLEOTIDE SEQUENCE</scope>
    <source>
        <tissue evidence="2">Shoot tissue taken approximately 20 cm above the soil surface</tissue>
    </source>
</reference>
<accession>A0A0A8YVE9</accession>
<keyword evidence="1" id="KW-1133">Transmembrane helix</keyword>
<sequence length="201" mass="22109">MFIPTWKIMHSHSHSHPSLMPRFAHALFPHRLSCSIFFARTSSPMTLSFSSSMATLRSSMDLISIHLASISCFLLASISFFVAIISWITSLYATPSPPLFNLSFSCFFPGGLFFIGTTKLGVEELLLPLSSPSSSSTSSSLSSSGEEDFHDLFLSGCRPLFLSIHFSLYWSNTQQCNITKGLSFTLYSFAPEVALHLVAGD</sequence>